<feature type="region of interest" description="Disordered" evidence="1">
    <location>
        <begin position="1"/>
        <end position="30"/>
    </location>
</feature>
<feature type="non-terminal residue" evidence="2">
    <location>
        <position position="1"/>
    </location>
</feature>
<organism evidence="2 3">
    <name type="scientific">Caerostris extrusa</name>
    <name type="common">Bark spider</name>
    <name type="synonym">Caerostris bankana</name>
    <dbReference type="NCBI Taxonomy" id="172846"/>
    <lineage>
        <taxon>Eukaryota</taxon>
        <taxon>Metazoa</taxon>
        <taxon>Ecdysozoa</taxon>
        <taxon>Arthropoda</taxon>
        <taxon>Chelicerata</taxon>
        <taxon>Arachnida</taxon>
        <taxon>Araneae</taxon>
        <taxon>Araneomorphae</taxon>
        <taxon>Entelegynae</taxon>
        <taxon>Araneoidea</taxon>
        <taxon>Araneidae</taxon>
        <taxon>Caerostris</taxon>
    </lineage>
</organism>
<keyword evidence="3" id="KW-1185">Reference proteome</keyword>
<evidence type="ECO:0000256" key="1">
    <source>
        <dbReference type="SAM" id="MobiDB-lite"/>
    </source>
</evidence>
<accession>A0AAV4PM86</accession>
<dbReference type="EMBL" id="BPLR01004867">
    <property type="protein sequence ID" value="GIX98128.1"/>
    <property type="molecule type" value="Genomic_DNA"/>
</dbReference>
<dbReference type="Proteomes" id="UP001054945">
    <property type="component" value="Unassembled WGS sequence"/>
</dbReference>
<evidence type="ECO:0000313" key="2">
    <source>
        <dbReference type="EMBL" id="GIX98128.1"/>
    </source>
</evidence>
<name>A0AAV4PM86_CAEEX</name>
<comment type="caution">
    <text evidence="2">The sequence shown here is derived from an EMBL/GenBank/DDBJ whole genome shotgun (WGS) entry which is preliminary data.</text>
</comment>
<evidence type="ECO:0000313" key="3">
    <source>
        <dbReference type="Proteomes" id="UP001054945"/>
    </source>
</evidence>
<proteinExistence type="predicted"/>
<feature type="compositionally biased region" description="Basic and acidic residues" evidence="1">
    <location>
        <begin position="18"/>
        <end position="30"/>
    </location>
</feature>
<reference evidence="2 3" key="1">
    <citation type="submission" date="2021-06" db="EMBL/GenBank/DDBJ databases">
        <title>Caerostris extrusa draft genome.</title>
        <authorList>
            <person name="Kono N."/>
            <person name="Arakawa K."/>
        </authorList>
    </citation>
    <scope>NUCLEOTIDE SEQUENCE [LARGE SCALE GENOMIC DNA]</scope>
</reference>
<dbReference type="AlphaFoldDB" id="A0AAV4PM86"/>
<gene>
    <name evidence="2" type="ORF">CEXT_225021</name>
</gene>
<protein>
    <submittedName>
        <fullName evidence="2">Uncharacterized protein</fullName>
    </submittedName>
</protein>
<sequence length="45" mass="5092">KISHKEGSCRGTIGKVKRCSDDGSSSEEKMKTNQCPFWDYHSLET</sequence>